<dbReference type="AlphaFoldDB" id="A0A9W6ZE21"/>
<evidence type="ECO:0000313" key="3">
    <source>
        <dbReference type="Proteomes" id="UP001165082"/>
    </source>
</evidence>
<evidence type="ECO:0000256" key="1">
    <source>
        <dbReference type="SAM" id="Phobius"/>
    </source>
</evidence>
<organism evidence="2 3">
    <name type="scientific">Triparma retinervis</name>
    <dbReference type="NCBI Taxonomy" id="2557542"/>
    <lineage>
        <taxon>Eukaryota</taxon>
        <taxon>Sar</taxon>
        <taxon>Stramenopiles</taxon>
        <taxon>Ochrophyta</taxon>
        <taxon>Bolidophyceae</taxon>
        <taxon>Parmales</taxon>
        <taxon>Triparmaceae</taxon>
        <taxon>Triparma</taxon>
    </lineage>
</organism>
<gene>
    <name evidence="2" type="ORF">TrRE_jg3021</name>
</gene>
<keyword evidence="3" id="KW-1185">Reference proteome</keyword>
<proteinExistence type="predicted"/>
<feature type="transmembrane region" description="Helical" evidence="1">
    <location>
        <begin position="38"/>
        <end position="60"/>
    </location>
</feature>
<feature type="transmembrane region" description="Helical" evidence="1">
    <location>
        <begin position="160"/>
        <end position="182"/>
    </location>
</feature>
<dbReference type="OrthoDB" id="198202at2759"/>
<feature type="transmembrane region" description="Helical" evidence="1">
    <location>
        <begin position="124"/>
        <end position="148"/>
    </location>
</feature>
<dbReference type="Proteomes" id="UP001165082">
    <property type="component" value="Unassembled WGS sequence"/>
</dbReference>
<evidence type="ECO:0000313" key="2">
    <source>
        <dbReference type="EMBL" id="GMH52692.1"/>
    </source>
</evidence>
<keyword evidence="1" id="KW-0472">Membrane</keyword>
<protein>
    <submittedName>
        <fullName evidence="2">Uncharacterized protein</fullName>
    </submittedName>
</protein>
<accession>A0A9W6ZE21</accession>
<comment type="caution">
    <text evidence="2">The sequence shown here is derived from an EMBL/GenBank/DDBJ whole genome shotgun (WGS) entry which is preliminary data.</text>
</comment>
<name>A0A9W6ZE21_9STRA</name>
<dbReference type="EMBL" id="BRXZ01002031">
    <property type="protein sequence ID" value="GMH52692.1"/>
    <property type="molecule type" value="Genomic_DNA"/>
</dbReference>
<keyword evidence="1" id="KW-0812">Transmembrane</keyword>
<sequence length="247" mass="28344">MVCTKSLCDLIVAAKFLLAIFFPSHSSSSYWCFLQYTIGQLVALISCCYNAIICIALYFVFSRFSSAPLVDIVWVISPRNQVLMMGFCIAMWLVPMYKHQWGKMSDDHGDCWIPDSEVTPGHNIYRLTFFVPILIFNAFAIRLLVLVYNRRSLFENENRFLLVRLAFFVTIFLIQWICYFAAAIGTPPAFSGLNNQSILSPSAMDDSHESGTPREQWIVENMRQETLDKARNAEISLLSDDSEWDRV</sequence>
<reference evidence="2" key="1">
    <citation type="submission" date="2022-07" db="EMBL/GenBank/DDBJ databases">
        <title>Genome analysis of Parmales, a sister group of diatoms, reveals the evolutionary specialization of diatoms from phago-mixotrophs to photoautotrophs.</title>
        <authorList>
            <person name="Ban H."/>
            <person name="Sato S."/>
            <person name="Yoshikawa S."/>
            <person name="Kazumasa Y."/>
            <person name="Nakamura Y."/>
            <person name="Ichinomiya M."/>
            <person name="Saitoh K."/>
            <person name="Sato N."/>
            <person name="Blanc-Mathieu R."/>
            <person name="Endo H."/>
            <person name="Kuwata A."/>
            <person name="Ogata H."/>
        </authorList>
    </citation>
    <scope>NUCLEOTIDE SEQUENCE</scope>
</reference>
<feature type="transmembrane region" description="Helical" evidence="1">
    <location>
        <begin position="72"/>
        <end position="94"/>
    </location>
</feature>
<keyword evidence="1" id="KW-1133">Transmembrane helix</keyword>